<feature type="domain" description="ABC transmembrane type-1" evidence="9">
    <location>
        <begin position="89"/>
        <end position="293"/>
    </location>
</feature>
<dbReference type="PANTHER" id="PTHR43357:SF3">
    <property type="entry name" value="FE(3+)-TRANSPORT SYSTEM PERMEASE PROTEIN FBPB 2"/>
    <property type="match status" value="1"/>
</dbReference>
<feature type="transmembrane region" description="Helical" evidence="8">
    <location>
        <begin position="548"/>
        <end position="569"/>
    </location>
</feature>
<dbReference type="RefSeq" id="WP_188711166.1">
    <property type="nucleotide sequence ID" value="NZ_BMHO01000001.1"/>
</dbReference>
<evidence type="ECO:0000259" key="9">
    <source>
        <dbReference type="PROSITE" id="PS50928"/>
    </source>
</evidence>
<feature type="transmembrane region" description="Helical" evidence="8">
    <location>
        <begin position="444"/>
        <end position="461"/>
    </location>
</feature>
<evidence type="ECO:0000313" key="11">
    <source>
        <dbReference type="Proteomes" id="UP000633205"/>
    </source>
</evidence>
<protein>
    <submittedName>
        <fullName evidence="10">ABC transporter substrate-binding protein</fullName>
    </submittedName>
</protein>
<feature type="transmembrane region" description="Helical" evidence="8">
    <location>
        <begin position="169"/>
        <end position="192"/>
    </location>
</feature>
<dbReference type="CDD" id="cd06261">
    <property type="entry name" value="TM_PBP2"/>
    <property type="match status" value="2"/>
</dbReference>
<evidence type="ECO:0000256" key="3">
    <source>
        <dbReference type="ARBA" id="ARBA00022475"/>
    </source>
</evidence>
<keyword evidence="2 8" id="KW-0813">Transport</keyword>
<dbReference type="AlphaFoldDB" id="A0A916Y5P7"/>
<proteinExistence type="inferred from homology"/>
<dbReference type="SUPFAM" id="SSF161098">
    <property type="entry name" value="MetI-like"/>
    <property type="match status" value="2"/>
</dbReference>
<dbReference type="InterPro" id="IPR000515">
    <property type="entry name" value="MetI-like"/>
</dbReference>
<sequence>MNDTDLKRPVPPRQRVDIGHRGFRTPVGRSVHGKWARVAWAATILSVIIAVVYPIFRVVLAGVTQPSTGMFDLSGMLSVLSMPYTWEATYNTVAIGIVATVIALLFAAPMAWGVVRTTLWGRRLFMHLSFLSFLTPGMLIALAYLIPLGPHMPVSQWLTDLFDSPTSLYGFWGLALMTACHEFPIIFISLAVSLSSMSSDLEDAGYAHGLSPSRVVWRITAPLMKPALVSASFLGFVAGINIFGVQAVIAIPARIPLLTTAIYQDFGYPVDFVHAATMAIVLLVISIALTAATNWYVRRSSHPLVVGKAGGHTKLRLATGVNFALTVWSSIAVLLILIIPGSTLILGSLSNTGSYAISLADLDFSAYVALFELGQTVLAIGNSALFALVTTVVVLLLALALVYFERHGFVFGKTMNAISDLAFVIPGIVLAFGLISAYSGGPLVLYNTAAIVVIAYIGRFLPFGRRNVHGSVAEIDRDLELAAYSHSVPGGTTFAKVVFPLTKRAVLAAAIICFFFAFNELSASILLITSDTVVSATVLLSYKEEGLIGQMYALSSVLFVLSILAYTIVIKLAGRRAFADID</sequence>
<comment type="similarity">
    <text evidence="8">Belongs to the binding-protein-dependent transport system permease family.</text>
</comment>
<gene>
    <name evidence="10" type="ORF">GCM10010915_09820</name>
</gene>
<feature type="transmembrane region" description="Helical" evidence="8">
    <location>
        <begin position="505"/>
        <end position="528"/>
    </location>
</feature>
<evidence type="ECO:0000256" key="4">
    <source>
        <dbReference type="ARBA" id="ARBA00022519"/>
    </source>
</evidence>
<dbReference type="Gene3D" id="1.10.3720.10">
    <property type="entry name" value="MetI-like"/>
    <property type="match status" value="2"/>
</dbReference>
<keyword evidence="5 8" id="KW-0812">Transmembrane</keyword>
<feature type="transmembrane region" description="Helical" evidence="8">
    <location>
        <begin position="38"/>
        <end position="56"/>
    </location>
</feature>
<dbReference type="EMBL" id="BMHO01000001">
    <property type="protein sequence ID" value="GGD31553.1"/>
    <property type="molecule type" value="Genomic_DNA"/>
</dbReference>
<accession>A0A916Y5P7</accession>
<evidence type="ECO:0000256" key="7">
    <source>
        <dbReference type="ARBA" id="ARBA00023136"/>
    </source>
</evidence>
<feature type="transmembrane region" description="Helical" evidence="8">
    <location>
        <begin position="384"/>
        <end position="404"/>
    </location>
</feature>
<dbReference type="Pfam" id="PF00528">
    <property type="entry name" value="BPD_transp_1"/>
    <property type="match status" value="2"/>
</dbReference>
<reference evidence="10" key="2">
    <citation type="submission" date="2020-09" db="EMBL/GenBank/DDBJ databases">
        <authorList>
            <person name="Sun Q."/>
            <person name="Zhou Y."/>
        </authorList>
    </citation>
    <scope>NUCLEOTIDE SEQUENCE</scope>
    <source>
        <strain evidence="10">CGMCC 1.15152</strain>
    </source>
</reference>
<feature type="transmembrane region" description="Helical" evidence="8">
    <location>
        <begin position="92"/>
        <end position="112"/>
    </location>
</feature>
<evidence type="ECO:0000256" key="1">
    <source>
        <dbReference type="ARBA" id="ARBA00004429"/>
    </source>
</evidence>
<keyword evidence="3" id="KW-1003">Cell membrane</keyword>
<keyword evidence="4" id="KW-0997">Cell inner membrane</keyword>
<comment type="subcellular location">
    <subcellularLocation>
        <location evidence="1">Cell inner membrane</location>
        <topology evidence="1">Multi-pass membrane protein</topology>
    </subcellularLocation>
    <subcellularLocation>
        <location evidence="8">Cell membrane</location>
        <topology evidence="8">Multi-pass membrane protein</topology>
    </subcellularLocation>
</comment>
<dbReference type="InterPro" id="IPR035906">
    <property type="entry name" value="MetI-like_sf"/>
</dbReference>
<feature type="transmembrane region" description="Helical" evidence="8">
    <location>
        <begin position="124"/>
        <end position="149"/>
    </location>
</feature>
<dbReference type="GO" id="GO:0055085">
    <property type="term" value="P:transmembrane transport"/>
    <property type="evidence" value="ECO:0007669"/>
    <property type="project" value="InterPro"/>
</dbReference>
<keyword evidence="11" id="KW-1185">Reference proteome</keyword>
<evidence type="ECO:0000256" key="8">
    <source>
        <dbReference type="RuleBase" id="RU363032"/>
    </source>
</evidence>
<feature type="transmembrane region" description="Helical" evidence="8">
    <location>
        <begin position="317"/>
        <end position="339"/>
    </location>
</feature>
<reference evidence="10" key="1">
    <citation type="journal article" date="2014" name="Int. J. Syst. Evol. Microbiol.">
        <title>Complete genome sequence of Corynebacterium casei LMG S-19264T (=DSM 44701T), isolated from a smear-ripened cheese.</title>
        <authorList>
            <consortium name="US DOE Joint Genome Institute (JGI-PGF)"/>
            <person name="Walter F."/>
            <person name="Albersmeier A."/>
            <person name="Kalinowski J."/>
            <person name="Ruckert C."/>
        </authorList>
    </citation>
    <scope>NUCLEOTIDE SEQUENCE</scope>
    <source>
        <strain evidence="10">CGMCC 1.15152</strain>
    </source>
</reference>
<feature type="domain" description="ABC transmembrane type-1" evidence="9">
    <location>
        <begin position="380"/>
        <end position="569"/>
    </location>
</feature>
<keyword evidence="6 8" id="KW-1133">Transmembrane helix</keyword>
<evidence type="ECO:0000256" key="2">
    <source>
        <dbReference type="ARBA" id="ARBA00022448"/>
    </source>
</evidence>
<organism evidence="10 11">
    <name type="scientific">Microbacterium faecale</name>
    <dbReference type="NCBI Taxonomy" id="1804630"/>
    <lineage>
        <taxon>Bacteria</taxon>
        <taxon>Bacillati</taxon>
        <taxon>Actinomycetota</taxon>
        <taxon>Actinomycetes</taxon>
        <taxon>Micrococcales</taxon>
        <taxon>Microbacteriaceae</taxon>
        <taxon>Microbacterium</taxon>
    </lineage>
</organism>
<feature type="transmembrane region" description="Helical" evidence="8">
    <location>
        <begin position="272"/>
        <end position="297"/>
    </location>
</feature>
<dbReference type="PROSITE" id="PS50928">
    <property type="entry name" value="ABC_TM1"/>
    <property type="match status" value="2"/>
</dbReference>
<keyword evidence="7 8" id="KW-0472">Membrane</keyword>
<dbReference type="PANTHER" id="PTHR43357">
    <property type="entry name" value="INNER MEMBRANE ABC TRANSPORTER PERMEASE PROTEIN YDCV"/>
    <property type="match status" value="1"/>
</dbReference>
<name>A0A916Y5P7_9MICO</name>
<feature type="transmembrane region" description="Helical" evidence="8">
    <location>
        <begin position="227"/>
        <end position="252"/>
    </location>
</feature>
<evidence type="ECO:0000256" key="5">
    <source>
        <dbReference type="ARBA" id="ARBA00022692"/>
    </source>
</evidence>
<dbReference type="GO" id="GO:0005886">
    <property type="term" value="C:plasma membrane"/>
    <property type="evidence" value="ECO:0007669"/>
    <property type="project" value="UniProtKB-SubCell"/>
</dbReference>
<dbReference type="Proteomes" id="UP000633205">
    <property type="component" value="Unassembled WGS sequence"/>
</dbReference>
<comment type="caution">
    <text evidence="10">The sequence shown here is derived from an EMBL/GenBank/DDBJ whole genome shotgun (WGS) entry which is preliminary data.</text>
</comment>
<evidence type="ECO:0000313" key="10">
    <source>
        <dbReference type="EMBL" id="GGD31553.1"/>
    </source>
</evidence>
<evidence type="ECO:0000256" key="6">
    <source>
        <dbReference type="ARBA" id="ARBA00022989"/>
    </source>
</evidence>
<feature type="transmembrane region" description="Helical" evidence="8">
    <location>
        <begin position="416"/>
        <end position="438"/>
    </location>
</feature>